<proteinExistence type="predicted"/>
<comment type="caution">
    <text evidence="1">The sequence shown here is derived from an EMBL/GenBank/DDBJ whole genome shotgun (WGS) entry which is preliminary data.</text>
</comment>
<dbReference type="AntiFam" id="ANF00010">
    <property type="entry name" value="tRNA translation"/>
</dbReference>
<dbReference type="Proteomes" id="UP000256952">
    <property type="component" value="Chromosome CBM2613_a"/>
</dbReference>
<organism evidence="1 2">
    <name type="scientific">Cupriavidus taiwanensis</name>
    <dbReference type="NCBI Taxonomy" id="164546"/>
    <lineage>
        <taxon>Bacteria</taxon>
        <taxon>Pseudomonadati</taxon>
        <taxon>Pseudomonadota</taxon>
        <taxon>Betaproteobacteria</taxon>
        <taxon>Burkholderiales</taxon>
        <taxon>Burkholderiaceae</taxon>
        <taxon>Cupriavidus</taxon>
    </lineage>
</organism>
<name>A0A976AXV0_9BURK</name>
<accession>A0A976AXV0</accession>
<evidence type="ECO:0000313" key="1">
    <source>
        <dbReference type="EMBL" id="SOZ62581.1"/>
    </source>
</evidence>
<evidence type="ECO:0000313" key="2">
    <source>
        <dbReference type="Proteomes" id="UP000256952"/>
    </source>
</evidence>
<dbReference type="EMBL" id="OFTH01000027">
    <property type="protein sequence ID" value="SOZ62581.1"/>
    <property type="molecule type" value="Genomic_DNA"/>
</dbReference>
<gene>
    <name evidence="1" type="ORF">CBM2613_A330081</name>
</gene>
<reference evidence="1 2" key="1">
    <citation type="submission" date="2018-01" db="EMBL/GenBank/DDBJ databases">
        <authorList>
            <person name="Clerissi C."/>
        </authorList>
    </citation>
    <scope>NUCLEOTIDE SEQUENCE [LARGE SCALE GENOMIC DNA]</scope>
    <source>
        <strain evidence="1">Cupriavidus taiwanensis STM 8556</strain>
    </source>
</reference>
<dbReference type="AlphaFoldDB" id="A0A976AXV0"/>
<protein>
    <submittedName>
        <fullName evidence="1">Uncharacterized protein</fullName>
    </submittedName>
</protein>
<sequence length="147" mass="16300">MAAPHGRRRAKAVSYATFLRRHSPAATAVPAKPVAKPSCAPVAQWIEYCPPKAGVAGSIPAGRANFPPMSHAVFASRRARFNSPDENFQHAFGGWRAPVLIDSHTPSEPRAPMAPRRRQPWRFRRTSCAGWQHWCSPAPAPRRLPRH</sequence>